<dbReference type="Proteomes" id="UP000011115">
    <property type="component" value="Unassembled WGS sequence"/>
</dbReference>
<evidence type="ECO:0000256" key="1">
    <source>
        <dbReference type="SAM" id="MobiDB-lite"/>
    </source>
</evidence>
<feature type="compositionally biased region" description="Polar residues" evidence="1">
    <location>
        <begin position="267"/>
        <end position="278"/>
    </location>
</feature>
<proteinExistence type="predicted"/>
<evidence type="ECO:0000313" key="3">
    <source>
        <dbReference type="Proteomes" id="UP000011115"/>
    </source>
</evidence>
<name>M1DHH3_SOLTU</name>
<dbReference type="InParanoid" id="M1DHH3"/>
<reference evidence="2" key="2">
    <citation type="submission" date="2015-06" db="UniProtKB">
        <authorList>
            <consortium name="EnsemblPlants"/>
        </authorList>
    </citation>
    <scope>IDENTIFICATION</scope>
    <source>
        <strain evidence="2">DM1-3 516 R44</strain>
    </source>
</reference>
<dbReference type="AlphaFoldDB" id="M1DHH3"/>
<evidence type="ECO:0000313" key="2">
    <source>
        <dbReference type="EnsemblPlants" id="PGSC0003DMT400089120"/>
    </source>
</evidence>
<dbReference type="PaxDb" id="4113-PGSC0003DMT400089120"/>
<dbReference type="HOGENOM" id="CLU_702853_0_0_1"/>
<reference evidence="3" key="1">
    <citation type="journal article" date="2011" name="Nature">
        <title>Genome sequence and analysis of the tuber crop potato.</title>
        <authorList>
            <consortium name="The Potato Genome Sequencing Consortium"/>
        </authorList>
    </citation>
    <scope>NUCLEOTIDE SEQUENCE [LARGE SCALE GENOMIC DNA]</scope>
    <source>
        <strain evidence="3">cv. DM1-3 516 R44</strain>
    </source>
</reference>
<dbReference type="OMA" id="SEYESNH"/>
<keyword evidence="3" id="KW-1185">Reference proteome</keyword>
<sequence length="393" mass="44193">MIGTMYAPPVGGQFRPTGDIPCPNNDQFSYADVISIASKKTRLQVKPQEIYKGKSTAFFTPQEEEESAKDCRFTIVEKFSHGKPTIDDIRQRIQQGIKAKLNKKNVMKWAARPPKDNNLQQKLSQAKNVIHDFLRSSNVIDVDTGIIDGGKKLELEVGKVQFEVHLPAVKPITTSNSFKHLEEFDKDMEVCYSEDDAKIYKQDKLTKSDKDFARKLQTKSPYVLDNYRPILSGKPPNNVHNEAQGINLEVQLWSPNSLVDVPLQVITPTDENSTGNQANNEDNSEDEEDEYDSDYGVEQERNTEEGSDEEFEECDSSDEDALIDAFAPKTSWKGEKVEDTVSQHRQSLTNNGNLSPRLVSRNANVNHKDFAKSGPITWAMGKAFQIGETSSNI</sequence>
<dbReference type="Gramene" id="PGSC0003DMT400089120">
    <property type="protein sequence ID" value="PGSC0003DMT400089120"/>
    <property type="gene ID" value="PGSC0003DMG400038691"/>
</dbReference>
<feature type="compositionally biased region" description="Acidic residues" evidence="1">
    <location>
        <begin position="305"/>
        <end position="319"/>
    </location>
</feature>
<dbReference type="EnsemblPlants" id="PGSC0003DMT400089120">
    <property type="protein sequence ID" value="PGSC0003DMT400089120"/>
    <property type="gene ID" value="PGSC0003DMG400038691"/>
</dbReference>
<feature type="compositionally biased region" description="Acidic residues" evidence="1">
    <location>
        <begin position="282"/>
        <end position="297"/>
    </location>
</feature>
<feature type="region of interest" description="Disordered" evidence="1">
    <location>
        <begin position="267"/>
        <end position="319"/>
    </location>
</feature>
<accession>M1DHH3</accession>
<organism evidence="2 3">
    <name type="scientific">Solanum tuberosum</name>
    <name type="common">Potato</name>
    <dbReference type="NCBI Taxonomy" id="4113"/>
    <lineage>
        <taxon>Eukaryota</taxon>
        <taxon>Viridiplantae</taxon>
        <taxon>Streptophyta</taxon>
        <taxon>Embryophyta</taxon>
        <taxon>Tracheophyta</taxon>
        <taxon>Spermatophyta</taxon>
        <taxon>Magnoliopsida</taxon>
        <taxon>eudicotyledons</taxon>
        <taxon>Gunneridae</taxon>
        <taxon>Pentapetalae</taxon>
        <taxon>asterids</taxon>
        <taxon>lamiids</taxon>
        <taxon>Solanales</taxon>
        <taxon>Solanaceae</taxon>
        <taxon>Solanoideae</taxon>
        <taxon>Solaneae</taxon>
        <taxon>Solanum</taxon>
    </lineage>
</organism>
<protein>
    <submittedName>
        <fullName evidence="2">Uncharacterized protein</fullName>
    </submittedName>
</protein>